<name>Q4RCP4_TETNG</name>
<feature type="region of interest" description="Disordered" evidence="1">
    <location>
        <begin position="9"/>
        <end position="52"/>
    </location>
</feature>
<protein>
    <submittedName>
        <fullName evidence="2">(spotted green pufferfish) hypothetical protein</fullName>
    </submittedName>
</protein>
<gene>
    <name evidence="2" type="ORF">GSTENG00038566001</name>
</gene>
<feature type="non-terminal residue" evidence="2">
    <location>
        <position position="132"/>
    </location>
</feature>
<sequence length="132" mass="14517">LPAVPLLRRPVRHLQHGDADGGGGGPLPGDPRAAGLPRPAVPAGRPWASWPPPGSTRAGWSLPPFFGWSAYVPEGLMTSCSWDYMTFHALRALLHHAVLHLRLLHPSVHHRLQSLLHLQGHPPRTRHIKDQL</sequence>
<organism evidence="2">
    <name type="scientific">Tetraodon nigroviridis</name>
    <name type="common">Spotted green pufferfish</name>
    <name type="synonym">Chelonodon nigroviridis</name>
    <dbReference type="NCBI Taxonomy" id="99883"/>
    <lineage>
        <taxon>Eukaryota</taxon>
        <taxon>Metazoa</taxon>
        <taxon>Chordata</taxon>
        <taxon>Craniata</taxon>
        <taxon>Vertebrata</taxon>
        <taxon>Euteleostomi</taxon>
        <taxon>Actinopterygii</taxon>
        <taxon>Neopterygii</taxon>
        <taxon>Teleostei</taxon>
        <taxon>Neoteleostei</taxon>
        <taxon>Acanthomorphata</taxon>
        <taxon>Eupercaria</taxon>
        <taxon>Tetraodontiformes</taxon>
        <taxon>Tetradontoidea</taxon>
        <taxon>Tetraodontidae</taxon>
        <taxon>Tetraodon</taxon>
    </lineage>
</organism>
<accession>Q4RCP4</accession>
<comment type="caution">
    <text evidence="2">The sequence shown here is derived from an EMBL/GenBank/DDBJ whole genome shotgun (WGS) entry which is preliminary data.</text>
</comment>
<dbReference type="EMBL" id="CAAE01018373">
    <property type="protein sequence ID" value="CAG13839.1"/>
    <property type="molecule type" value="Genomic_DNA"/>
</dbReference>
<dbReference type="AlphaFoldDB" id="Q4RCP4"/>
<evidence type="ECO:0000256" key="1">
    <source>
        <dbReference type="SAM" id="MobiDB-lite"/>
    </source>
</evidence>
<evidence type="ECO:0000313" key="2">
    <source>
        <dbReference type="EMBL" id="CAG13839.1"/>
    </source>
</evidence>
<proteinExistence type="predicted"/>
<reference evidence="2" key="2">
    <citation type="submission" date="2004-02" db="EMBL/GenBank/DDBJ databases">
        <authorList>
            <consortium name="Genoscope"/>
            <consortium name="Whitehead Institute Centre for Genome Research"/>
        </authorList>
    </citation>
    <scope>NUCLEOTIDE SEQUENCE</scope>
</reference>
<dbReference type="KEGG" id="tng:GSTEN00038566G001"/>
<reference evidence="2" key="1">
    <citation type="journal article" date="2004" name="Nature">
        <title>Genome duplication in the teleost fish Tetraodon nigroviridis reveals the early vertebrate proto-karyotype.</title>
        <authorList>
            <person name="Jaillon O."/>
            <person name="Aury J.-M."/>
            <person name="Brunet F."/>
            <person name="Petit J.-L."/>
            <person name="Stange-Thomann N."/>
            <person name="Mauceli E."/>
            <person name="Bouneau L."/>
            <person name="Fischer C."/>
            <person name="Ozouf-Costaz C."/>
            <person name="Bernot A."/>
            <person name="Nicaud S."/>
            <person name="Jaffe D."/>
            <person name="Fisher S."/>
            <person name="Lutfalla G."/>
            <person name="Dossat C."/>
            <person name="Segurens B."/>
            <person name="Dasilva C."/>
            <person name="Salanoubat M."/>
            <person name="Levy M."/>
            <person name="Boudet N."/>
            <person name="Castellano S."/>
            <person name="Anthouard V."/>
            <person name="Jubin C."/>
            <person name="Castelli V."/>
            <person name="Katinka M."/>
            <person name="Vacherie B."/>
            <person name="Biemont C."/>
            <person name="Skalli Z."/>
            <person name="Cattolico L."/>
            <person name="Poulain J."/>
            <person name="De Berardinis V."/>
            <person name="Cruaud C."/>
            <person name="Duprat S."/>
            <person name="Brottier P."/>
            <person name="Coutanceau J.-P."/>
            <person name="Gouzy J."/>
            <person name="Parra G."/>
            <person name="Lardier G."/>
            <person name="Chapple C."/>
            <person name="McKernan K.J."/>
            <person name="McEwan P."/>
            <person name="Bosak S."/>
            <person name="Kellis M."/>
            <person name="Volff J.-N."/>
            <person name="Guigo R."/>
            <person name="Zody M.C."/>
            <person name="Mesirov J."/>
            <person name="Lindblad-Toh K."/>
            <person name="Birren B."/>
            <person name="Nusbaum C."/>
            <person name="Kahn D."/>
            <person name="Robinson-Rechavi M."/>
            <person name="Laudet V."/>
            <person name="Schachter V."/>
            <person name="Quetier F."/>
            <person name="Saurin W."/>
            <person name="Scarpelli C."/>
            <person name="Wincker P."/>
            <person name="Lander E.S."/>
            <person name="Weissenbach J."/>
            <person name="Roest Crollius H."/>
        </authorList>
    </citation>
    <scope>NUCLEOTIDE SEQUENCE [LARGE SCALE GENOMIC DNA]</scope>
</reference>